<proteinExistence type="predicted"/>
<dbReference type="Proteomes" id="UP000095286">
    <property type="component" value="Unplaced"/>
</dbReference>
<dbReference type="WBParaSite" id="RSKR_0001108700.1">
    <property type="protein sequence ID" value="RSKR_0001108700.1"/>
    <property type="gene ID" value="RSKR_0001108700"/>
</dbReference>
<protein>
    <submittedName>
        <fullName evidence="2">Serpentine receptor class gamma</fullName>
    </submittedName>
</protein>
<organism evidence="1 2">
    <name type="scientific">Rhabditophanes sp. KR3021</name>
    <dbReference type="NCBI Taxonomy" id="114890"/>
    <lineage>
        <taxon>Eukaryota</taxon>
        <taxon>Metazoa</taxon>
        <taxon>Ecdysozoa</taxon>
        <taxon>Nematoda</taxon>
        <taxon>Chromadorea</taxon>
        <taxon>Rhabditida</taxon>
        <taxon>Tylenchina</taxon>
        <taxon>Panagrolaimomorpha</taxon>
        <taxon>Strongyloidoidea</taxon>
        <taxon>Alloionematidae</taxon>
        <taxon>Rhabditophanes</taxon>
    </lineage>
</organism>
<sequence length="330" mass="38456">MIPIILIFNLILLIFDVPLFIFTLMLHICIASRLVWKNNDTSFYFFFQFLLNGILELGFIALEYFLVRIPLYGIFNKQYVEFGQMPGLIYGLSVYLPVTINIGQFLVALTRFCIIKFPFSFQKFVNKRVMIGTQLMQFACPLILLIWSFKQNIQAVFMYDNSTIKIESSDQDYTMNSILICIIMCVFWSAVNVILSVLSIYYLTTVTKKMSDKSKEKPLLIHSCIQITAQTFLAIVATLQYISFVNDDKILGMVSMYLYSLAEDMVSLSPAAVLFFISKQVRDQFIDFYRLQWVWDRRKAVVERNQHQLMVKAGPISYELQDNQEQRTPI</sequence>
<evidence type="ECO:0000313" key="1">
    <source>
        <dbReference type="Proteomes" id="UP000095286"/>
    </source>
</evidence>
<accession>A0AC35UGP6</accession>
<name>A0AC35UGP6_9BILA</name>
<reference evidence="2" key="1">
    <citation type="submission" date="2016-11" db="UniProtKB">
        <authorList>
            <consortium name="WormBaseParasite"/>
        </authorList>
    </citation>
    <scope>IDENTIFICATION</scope>
    <source>
        <strain evidence="2">KR3021</strain>
    </source>
</reference>
<evidence type="ECO:0000313" key="2">
    <source>
        <dbReference type="WBParaSite" id="RSKR_0001108700.1"/>
    </source>
</evidence>